<keyword evidence="2" id="KW-0694">RNA-binding</keyword>
<dbReference type="EMBL" id="NMUH01003584">
    <property type="protein sequence ID" value="MQM06260.1"/>
    <property type="molecule type" value="Genomic_DNA"/>
</dbReference>
<dbReference type="Proteomes" id="UP000652761">
    <property type="component" value="Unassembled WGS sequence"/>
</dbReference>
<dbReference type="Pfam" id="PF00013">
    <property type="entry name" value="KH_1"/>
    <property type="match status" value="2"/>
</dbReference>
<sequence>MLRIFAIAVGVLIGKAGETIRLLQFNSGAKIQITRDAEADPNSTTRTVELIGTVESVNKAEKLIKDVIAEADAGGSPSLVARGFGLAQPGSEQLQIQVPNEKIGLIIGKGGETIKSLQTRSGARIQLVPQHLPEGGISKERTVRITGNMKQIEAATEMIKEVMNQIWLCISRQVNIGFLV</sequence>
<dbReference type="AlphaFoldDB" id="A0A843WUM0"/>
<feature type="domain" description="K Homology" evidence="3">
    <location>
        <begin position="90"/>
        <end position="164"/>
    </location>
</feature>
<organism evidence="4 5">
    <name type="scientific">Colocasia esculenta</name>
    <name type="common">Wild taro</name>
    <name type="synonym">Arum esculentum</name>
    <dbReference type="NCBI Taxonomy" id="4460"/>
    <lineage>
        <taxon>Eukaryota</taxon>
        <taxon>Viridiplantae</taxon>
        <taxon>Streptophyta</taxon>
        <taxon>Embryophyta</taxon>
        <taxon>Tracheophyta</taxon>
        <taxon>Spermatophyta</taxon>
        <taxon>Magnoliopsida</taxon>
        <taxon>Liliopsida</taxon>
        <taxon>Araceae</taxon>
        <taxon>Aroideae</taxon>
        <taxon>Colocasieae</taxon>
        <taxon>Colocasia</taxon>
    </lineage>
</organism>
<gene>
    <name evidence="4" type="ORF">Taro_039079</name>
</gene>
<dbReference type="InterPro" id="IPR004088">
    <property type="entry name" value="KH_dom_type_1"/>
</dbReference>
<name>A0A843WUM0_COLES</name>
<evidence type="ECO:0000256" key="2">
    <source>
        <dbReference type="PROSITE-ProRule" id="PRU00117"/>
    </source>
</evidence>
<dbReference type="GO" id="GO:0003723">
    <property type="term" value="F:RNA binding"/>
    <property type="evidence" value="ECO:0007669"/>
    <property type="project" value="UniProtKB-UniRule"/>
</dbReference>
<evidence type="ECO:0000313" key="4">
    <source>
        <dbReference type="EMBL" id="MQM06260.1"/>
    </source>
</evidence>
<protein>
    <recommendedName>
        <fullName evidence="3">K Homology domain-containing protein</fullName>
    </recommendedName>
</protein>
<dbReference type="InterPro" id="IPR036612">
    <property type="entry name" value="KH_dom_type_1_sf"/>
</dbReference>
<dbReference type="OrthoDB" id="784898at2759"/>
<reference evidence="4" key="1">
    <citation type="submission" date="2017-07" db="EMBL/GenBank/DDBJ databases">
        <title>Taro Niue Genome Assembly and Annotation.</title>
        <authorList>
            <person name="Atibalentja N."/>
            <person name="Keating K."/>
            <person name="Fields C.J."/>
        </authorList>
    </citation>
    <scope>NUCLEOTIDE SEQUENCE</scope>
    <source>
        <strain evidence="4">Niue_2</strain>
        <tissue evidence="4">Leaf</tissue>
    </source>
</reference>
<keyword evidence="1" id="KW-0677">Repeat</keyword>
<evidence type="ECO:0000259" key="3">
    <source>
        <dbReference type="SMART" id="SM00322"/>
    </source>
</evidence>
<dbReference type="SMART" id="SM00322">
    <property type="entry name" value="KH"/>
    <property type="match status" value="2"/>
</dbReference>
<dbReference type="PANTHER" id="PTHR10288">
    <property type="entry name" value="KH DOMAIN CONTAINING RNA BINDING PROTEIN"/>
    <property type="match status" value="1"/>
</dbReference>
<evidence type="ECO:0000256" key="1">
    <source>
        <dbReference type="ARBA" id="ARBA00022737"/>
    </source>
</evidence>
<evidence type="ECO:0000313" key="5">
    <source>
        <dbReference type="Proteomes" id="UP000652761"/>
    </source>
</evidence>
<dbReference type="Gene3D" id="3.30.1370.10">
    <property type="entry name" value="K Homology domain, type 1"/>
    <property type="match status" value="2"/>
</dbReference>
<dbReference type="PROSITE" id="PS50084">
    <property type="entry name" value="KH_TYPE_1"/>
    <property type="match status" value="2"/>
</dbReference>
<accession>A0A843WUM0</accession>
<proteinExistence type="predicted"/>
<feature type="domain" description="K Homology" evidence="3">
    <location>
        <begin position="1"/>
        <end position="69"/>
    </location>
</feature>
<keyword evidence="5" id="KW-1185">Reference proteome</keyword>
<dbReference type="SUPFAM" id="SSF54791">
    <property type="entry name" value="Eukaryotic type KH-domain (KH-domain type I)"/>
    <property type="match status" value="2"/>
</dbReference>
<dbReference type="InterPro" id="IPR004087">
    <property type="entry name" value="KH_dom"/>
</dbReference>
<comment type="caution">
    <text evidence="4">The sequence shown here is derived from an EMBL/GenBank/DDBJ whole genome shotgun (WGS) entry which is preliminary data.</text>
</comment>